<evidence type="ECO:0000313" key="7">
    <source>
        <dbReference type="EMBL" id="MBC5627760.1"/>
    </source>
</evidence>
<name>A0ABR7D8Q1_9CLOT</name>
<protein>
    <submittedName>
        <fullName evidence="7">ABC transporter permease</fullName>
    </submittedName>
</protein>
<sequence length="355" mass="39154">MGLIRLTLINIKRHLKNPFMLIVTLLLPIGMIVFLSNGGGSEGIGTIGIIDNSMSQYSTEIIDKLNEKYSVQIVNGTIEDNMNLLRENKVGVIYSIDSSFKELLDKGEAPKVKAYKSQVTTGSIMAEDIITTYINDKLQEDISTVLSTNSIVTTIQTSDVVDKGDYTMTIIMICYLMMIGGSIITEDIMKLKAQKVLRRTIATANSDIEILGSLFLSTFIIQGVLSSLAFVILQAILKMPNCNIAQGILIIFLGSMFTTAVIVASTRWIKNQSLASLFIVLFGLMSYGIAMFSGELNSFENIPEIINKISVISPFTWLLRIINTGEVLVPVIIILLMSAVFFTAGSFRLRDFVKE</sequence>
<proteinExistence type="predicted"/>
<accession>A0ABR7D8Q1</accession>
<dbReference type="RefSeq" id="WP_032119734.1">
    <property type="nucleotide sequence ID" value="NZ_JACOOO010000004.1"/>
</dbReference>
<keyword evidence="8" id="KW-1185">Reference proteome</keyword>
<dbReference type="Pfam" id="PF12698">
    <property type="entry name" value="ABC2_membrane_3"/>
    <property type="match status" value="1"/>
</dbReference>
<evidence type="ECO:0000313" key="8">
    <source>
        <dbReference type="Proteomes" id="UP000596929"/>
    </source>
</evidence>
<feature type="transmembrane region" description="Helical" evidence="5">
    <location>
        <begin position="275"/>
        <end position="294"/>
    </location>
</feature>
<keyword evidence="2 5" id="KW-0812">Transmembrane</keyword>
<dbReference type="EMBL" id="JACOOO010000004">
    <property type="protein sequence ID" value="MBC5627760.1"/>
    <property type="molecule type" value="Genomic_DNA"/>
</dbReference>
<evidence type="ECO:0000256" key="1">
    <source>
        <dbReference type="ARBA" id="ARBA00004141"/>
    </source>
</evidence>
<evidence type="ECO:0000256" key="5">
    <source>
        <dbReference type="SAM" id="Phobius"/>
    </source>
</evidence>
<feature type="transmembrane region" description="Helical" evidence="5">
    <location>
        <begin position="210"/>
        <end position="237"/>
    </location>
</feature>
<evidence type="ECO:0000256" key="4">
    <source>
        <dbReference type="ARBA" id="ARBA00023136"/>
    </source>
</evidence>
<feature type="transmembrane region" description="Helical" evidence="5">
    <location>
        <begin position="327"/>
        <end position="347"/>
    </location>
</feature>
<gene>
    <name evidence="7" type="ORF">H8S20_02530</name>
</gene>
<evidence type="ECO:0000259" key="6">
    <source>
        <dbReference type="Pfam" id="PF12698"/>
    </source>
</evidence>
<feature type="domain" description="ABC-2 type transporter transmembrane" evidence="6">
    <location>
        <begin position="20"/>
        <end position="345"/>
    </location>
</feature>
<evidence type="ECO:0000256" key="2">
    <source>
        <dbReference type="ARBA" id="ARBA00022692"/>
    </source>
</evidence>
<comment type="caution">
    <text evidence="7">The sequence shown here is derived from an EMBL/GenBank/DDBJ whole genome shotgun (WGS) entry which is preliminary data.</text>
</comment>
<feature type="transmembrane region" description="Helical" evidence="5">
    <location>
        <begin position="243"/>
        <end position="263"/>
    </location>
</feature>
<dbReference type="Proteomes" id="UP000596929">
    <property type="component" value="Unassembled WGS sequence"/>
</dbReference>
<keyword evidence="3 5" id="KW-1133">Transmembrane helix</keyword>
<keyword evidence="4 5" id="KW-0472">Membrane</keyword>
<dbReference type="PANTHER" id="PTHR43027:SF1">
    <property type="entry name" value="DOXORUBICIN RESISTANCE ABC TRANSPORTER PERMEASE PROTEIN DRRC-RELATED"/>
    <property type="match status" value="1"/>
</dbReference>
<organism evidence="7 8">
    <name type="scientific">Clostridium hominis</name>
    <dbReference type="NCBI Taxonomy" id="2763036"/>
    <lineage>
        <taxon>Bacteria</taxon>
        <taxon>Bacillati</taxon>
        <taxon>Bacillota</taxon>
        <taxon>Clostridia</taxon>
        <taxon>Eubacteriales</taxon>
        <taxon>Clostridiaceae</taxon>
        <taxon>Clostridium</taxon>
    </lineage>
</organism>
<dbReference type="PANTHER" id="PTHR43027">
    <property type="entry name" value="DOXORUBICIN RESISTANCE ABC TRANSPORTER PERMEASE PROTEIN DRRC-RELATED"/>
    <property type="match status" value="1"/>
</dbReference>
<feature type="transmembrane region" description="Helical" evidence="5">
    <location>
        <begin position="18"/>
        <end position="36"/>
    </location>
</feature>
<evidence type="ECO:0000256" key="3">
    <source>
        <dbReference type="ARBA" id="ARBA00022989"/>
    </source>
</evidence>
<reference evidence="7 8" key="1">
    <citation type="submission" date="2020-08" db="EMBL/GenBank/DDBJ databases">
        <title>Genome public.</title>
        <authorList>
            <person name="Liu C."/>
            <person name="Sun Q."/>
        </authorList>
    </citation>
    <scope>NUCLEOTIDE SEQUENCE [LARGE SCALE GENOMIC DNA]</scope>
    <source>
        <strain evidence="7 8">NSJ-6</strain>
    </source>
</reference>
<dbReference type="InterPro" id="IPR013525">
    <property type="entry name" value="ABC2_TM"/>
</dbReference>
<feature type="transmembrane region" description="Helical" evidence="5">
    <location>
        <begin position="166"/>
        <end position="189"/>
    </location>
</feature>
<dbReference type="Gene3D" id="3.40.1710.10">
    <property type="entry name" value="abc type-2 transporter like domain"/>
    <property type="match status" value="1"/>
</dbReference>
<comment type="subcellular location">
    <subcellularLocation>
        <location evidence="1">Membrane</location>
        <topology evidence="1">Multi-pass membrane protein</topology>
    </subcellularLocation>
</comment>
<dbReference type="InterPro" id="IPR052902">
    <property type="entry name" value="ABC-2_transporter"/>
</dbReference>